<dbReference type="AlphaFoldDB" id="A0AAV5UL88"/>
<keyword evidence="4" id="KW-1185">Reference proteome</keyword>
<dbReference type="Gene3D" id="3.10.100.10">
    <property type="entry name" value="Mannose-Binding Protein A, subunit A"/>
    <property type="match status" value="1"/>
</dbReference>
<comment type="caution">
    <text evidence="3">The sequence shown here is derived from an EMBL/GenBank/DDBJ whole genome shotgun (WGS) entry which is preliminary data.</text>
</comment>
<dbReference type="InterPro" id="IPR016186">
    <property type="entry name" value="C-type_lectin-like/link_sf"/>
</dbReference>
<dbReference type="PANTHER" id="PTHR22991">
    <property type="entry name" value="PROTEIN CBG13490"/>
    <property type="match status" value="1"/>
</dbReference>
<protein>
    <recommendedName>
        <fullName evidence="2">C-type lectin domain-containing protein</fullName>
    </recommendedName>
</protein>
<accession>A0AAV5UL88</accession>
<dbReference type="EMBL" id="BTSX01000006">
    <property type="protein sequence ID" value="GMT07762.1"/>
    <property type="molecule type" value="Genomic_DNA"/>
</dbReference>
<evidence type="ECO:0000259" key="2">
    <source>
        <dbReference type="PROSITE" id="PS50041"/>
    </source>
</evidence>
<keyword evidence="1" id="KW-1015">Disulfide bond</keyword>
<feature type="domain" description="C-type lectin" evidence="2">
    <location>
        <begin position="1"/>
        <end position="84"/>
    </location>
</feature>
<dbReference type="Proteomes" id="UP001432027">
    <property type="component" value="Unassembled WGS sequence"/>
</dbReference>
<proteinExistence type="predicted"/>
<evidence type="ECO:0000256" key="1">
    <source>
        <dbReference type="ARBA" id="ARBA00023157"/>
    </source>
</evidence>
<reference evidence="3" key="1">
    <citation type="submission" date="2023-10" db="EMBL/GenBank/DDBJ databases">
        <title>Genome assembly of Pristionchus species.</title>
        <authorList>
            <person name="Yoshida K."/>
            <person name="Sommer R.J."/>
        </authorList>
    </citation>
    <scope>NUCLEOTIDE SEQUENCE</scope>
    <source>
        <strain evidence="3">RS0144</strain>
    </source>
</reference>
<evidence type="ECO:0000313" key="3">
    <source>
        <dbReference type="EMBL" id="GMT07762.1"/>
    </source>
</evidence>
<feature type="non-terminal residue" evidence="3">
    <location>
        <position position="1"/>
    </location>
</feature>
<dbReference type="PROSITE" id="PS50041">
    <property type="entry name" value="C_TYPE_LECTIN_2"/>
    <property type="match status" value="1"/>
</dbReference>
<dbReference type="PANTHER" id="PTHR22991:SF41">
    <property type="entry name" value="CUB DOMAIN-CONTAINING PROTEIN-RELATED"/>
    <property type="match status" value="1"/>
</dbReference>
<dbReference type="SUPFAM" id="SSF56436">
    <property type="entry name" value="C-type lectin-like"/>
    <property type="match status" value="2"/>
</dbReference>
<dbReference type="InterPro" id="IPR016187">
    <property type="entry name" value="CTDL_fold"/>
</dbReference>
<evidence type="ECO:0000313" key="4">
    <source>
        <dbReference type="Proteomes" id="UP001432027"/>
    </source>
</evidence>
<sequence length="160" mass="17805">SQEHDFIQTLETSINCGNGNRYWYGNIGLRCVGLECKWDDGSPVTYMNFDGKDDPADVERTRCWAEPVRWAWQDCAGSYAGHCWVCSVKAKTIECEAEETEYKEGCVSVHTSPLDQKSAEASCPGGGHLASIHGYNANGFYTQLAINAEVTGTLYIQYRQ</sequence>
<gene>
    <name evidence="3" type="ORF">PENTCL1PPCAC_29936</name>
</gene>
<dbReference type="InterPro" id="IPR050976">
    <property type="entry name" value="Snaclec"/>
</dbReference>
<organism evidence="3 4">
    <name type="scientific">Pristionchus entomophagus</name>
    <dbReference type="NCBI Taxonomy" id="358040"/>
    <lineage>
        <taxon>Eukaryota</taxon>
        <taxon>Metazoa</taxon>
        <taxon>Ecdysozoa</taxon>
        <taxon>Nematoda</taxon>
        <taxon>Chromadorea</taxon>
        <taxon>Rhabditida</taxon>
        <taxon>Rhabditina</taxon>
        <taxon>Diplogasteromorpha</taxon>
        <taxon>Diplogasteroidea</taxon>
        <taxon>Neodiplogasteridae</taxon>
        <taxon>Pristionchus</taxon>
    </lineage>
</organism>
<name>A0AAV5UL88_9BILA</name>
<dbReference type="InterPro" id="IPR001304">
    <property type="entry name" value="C-type_lectin-like"/>
</dbReference>